<dbReference type="SUPFAM" id="SSF81901">
    <property type="entry name" value="HCP-like"/>
    <property type="match status" value="1"/>
</dbReference>
<reference evidence="2" key="3">
    <citation type="journal article" date="2021" name="bioRxiv">
        <title>Bilateral symmetry of linear streptomycete chromosomes.</title>
        <authorList>
            <person name="Algora-Gallardo L."/>
            <person name="Schniete J.K."/>
            <person name="Mark D.R."/>
            <person name="Hunter I.S."/>
            <person name="Herron P.R."/>
        </authorList>
    </citation>
    <scope>NUCLEOTIDE SEQUENCE</scope>
    <source>
        <strain evidence="2">ATCC 10970</strain>
    </source>
</reference>
<dbReference type="EMBL" id="CP048261">
    <property type="protein sequence ID" value="QST80371.1"/>
    <property type="molecule type" value="Genomic_DNA"/>
</dbReference>
<dbReference type="SMART" id="SM00671">
    <property type="entry name" value="SEL1"/>
    <property type="match status" value="2"/>
</dbReference>
<accession>A0A8A1ULI4</accession>
<sequence>MEHSRQPSGARAAFADAVRDAMNKIACEGAGKPTQEQIARATQHRNRHPVSKSAISAWRRGDRLPSSLAALNSFLSALEEVASLPPGRLERAGWARLYQQATNEGAPEQRPQAAILRVRDADPLQLMVHRARTTADGDAVPPYIPRDIDPAVRSALIRSAEHGGAVLLVGDSTAGKTRCAFEAMASTLPRHLLIVPRCAADASEAAATVVRLSNEGERCILWLNDMERYLGSGRLGLREIHALLTSRAVVLGTMRSRVRQNFPEDELLRISEEFEVRRLWSENELERARQQLRRHRDARLQLALTQADNFGIAETLATGPQLWKELKAAAVVNGNPRGAALVWAAIDLTLAGLTDPLPVTLLEALHEDYLPGRNKSLIGPEPFEEALSWATTPRDAVTRLLIQEDDGLRPFEYLLDAHLREHKPSPQLLPEKVWQITLEAGTADQQRFSVAFAAYANSRVDVSRRALQPLTEAGDVQVIRTLGLLYEKDDRAEAARWLHLSADSGDTLSLRLLGDLHFRGQERSEANNWYRKAAEAGDELAQSYFNGPAAPLTPTSHSPTSGSPQSEMIEDDEWSEDDYGPTPRTLRILQAAFTILADMAYDELKNIGDTRVDLNGNYSFPYSRMPVLTWSQDHKWRRQMARCFDDLAGDIQAGEWPLPTCTAEEIAMHLTVELASSLVVDNPELVNDLVQGIDEEPGDYDWHQCLDSFLEDTDVLFLFQPWAQGIEDPDSHINQMLGIASLEADQWFVPFRDGDTRDPGRGFRR</sequence>
<feature type="region of interest" description="Disordered" evidence="1">
    <location>
        <begin position="544"/>
        <end position="578"/>
    </location>
</feature>
<dbReference type="Gene3D" id="1.25.40.10">
    <property type="entry name" value="Tetratricopeptide repeat domain"/>
    <property type="match status" value="1"/>
</dbReference>
<gene>
    <name evidence="2" type="ORF">SRIM_009470</name>
</gene>
<dbReference type="GeneID" id="66854163"/>
<dbReference type="AlphaFoldDB" id="A0A8A1ULI4"/>
<dbReference type="RefSeq" id="WP_129820752.1">
    <property type="nucleotide sequence ID" value="NZ_CP048261.1"/>
</dbReference>
<feature type="compositionally biased region" description="Acidic residues" evidence="1">
    <location>
        <begin position="568"/>
        <end position="578"/>
    </location>
</feature>
<name>A0A8A1ULI4_STRR1</name>
<reference evidence="2" key="2">
    <citation type="submission" date="2020-01" db="EMBL/GenBank/DDBJ databases">
        <authorList>
            <person name="Algora L."/>
            <person name="Schniete J.K."/>
            <person name="MacFadyen A."/>
            <person name="Hoskisson P.A."/>
            <person name="Hunter I.S."/>
            <person name="Herron P.R."/>
        </authorList>
    </citation>
    <scope>NUCLEOTIDE SEQUENCE</scope>
    <source>
        <strain evidence="2">ATCC 10970</strain>
    </source>
</reference>
<dbReference type="InterPro" id="IPR006597">
    <property type="entry name" value="Sel1-like"/>
</dbReference>
<evidence type="ECO:0000313" key="2">
    <source>
        <dbReference type="EMBL" id="QST80371.1"/>
    </source>
</evidence>
<evidence type="ECO:0000313" key="3">
    <source>
        <dbReference type="Proteomes" id="UP000011074"/>
    </source>
</evidence>
<proteinExistence type="predicted"/>
<evidence type="ECO:0000256" key="1">
    <source>
        <dbReference type="SAM" id="MobiDB-lite"/>
    </source>
</evidence>
<protein>
    <submittedName>
        <fullName evidence="2">Sel1 repeat family protein</fullName>
    </submittedName>
</protein>
<dbReference type="InterPro" id="IPR011990">
    <property type="entry name" value="TPR-like_helical_dom_sf"/>
</dbReference>
<feature type="compositionally biased region" description="Low complexity" evidence="1">
    <location>
        <begin position="548"/>
        <end position="566"/>
    </location>
</feature>
<organism evidence="2 3">
    <name type="scientific">Streptomyces rimosus subsp. rimosus (strain ATCC 10970 / DSM 40260 / JCM 4667 / NRRL 2234)</name>
    <dbReference type="NCBI Taxonomy" id="1265868"/>
    <lineage>
        <taxon>Bacteria</taxon>
        <taxon>Bacillati</taxon>
        <taxon>Actinomycetota</taxon>
        <taxon>Actinomycetes</taxon>
        <taxon>Kitasatosporales</taxon>
        <taxon>Streptomycetaceae</taxon>
        <taxon>Streptomyces</taxon>
    </lineage>
</organism>
<dbReference type="Proteomes" id="UP000011074">
    <property type="component" value="Chromosome"/>
</dbReference>
<reference evidence="2" key="1">
    <citation type="submission" date="2012-12" db="EMBL/GenBank/DDBJ databases">
        <authorList>
            <person name="Pethick F.E."/>
            <person name="MacFadyen A.C."/>
            <person name="Tang Z."/>
            <person name="Sangal V."/>
            <person name="Tze-Tze L."/>
            <person name="Chu J."/>
            <person name="Guo M."/>
            <person name="Kirby R."/>
            <person name="Hoskisson P.A."/>
            <person name="Herron P.R."/>
            <person name="Hunter I.S."/>
        </authorList>
    </citation>
    <scope>NUCLEOTIDE SEQUENCE</scope>
    <source>
        <strain evidence="2">ATCC 10970</strain>
    </source>
</reference>